<protein>
    <recommendedName>
        <fullName evidence="3">Ankyrin repeat domain-containing protein</fullName>
    </recommendedName>
</protein>
<dbReference type="AlphaFoldDB" id="A0AAD5S833"/>
<gene>
    <name evidence="1" type="ORF">HK097_000767</name>
</gene>
<organism evidence="1 2">
    <name type="scientific">Rhizophlyctis rosea</name>
    <dbReference type="NCBI Taxonomy" id="64517"/>
    <lineage>
        <taxon>Eukaryota</taxon>
        <taxon>Fungi</taxon>
        <taxon>Fungi incertae sedis</taxon>
        <taxon>Chytridiomycota</taxon>
        <taxon>Chytridiomycota incertae sedis</taxon>
        <taxon>Chytridiomycetes</taxon>
        <taxon>Rhizophlyctidales</taxon>
        <taxon>Rhizophlyctidaceae</taxon>
        <taxon>Rhizophlyctis</taxon>
    </lineage>
</organism>
<dbReference type="SUPFAM" id="SSF48403">
    <property type="entry name" value="Ankyrin repeat"/>
    <property type="match status" value="1"/>
</dbReference>
<dbReference type="Proteomes" id="UP001212841">
    <property type="component" value="Unassembled WGS sequence"/>
</dbReference>
<keyword evidence="2" id="KW-1185">Reference proteome</keyword>
<reference evidence="1" key="1">
    <citation type="submission" date="2020-05" db="EMBL/GenBank/DDBJ databases">
        <title>Phylogenomic resolution of chytrid fungi.</title>
        <authorList>
            <person name="Stajich J.E."/>
            <person name="Amses K."/>
            <person name="Simmons R."/>
            <person name="Seto K."/>
            <person name="Myers J."/>
            <person name="Bonds A."/>
            <person name="Quandt C.A."/>
            <person name="Barry K."/>
            <person name="Liu P."/>
            <person name="Grigoriev I."/>
            <person name="Longcore J.E."/>
            <person name="James T.Y."/>
        </authorList>
    </citation>
    <scope>NUCLEOTIDE SEQUENCE</scope>
    <source>
        <strain evidence="1">JEL0318</strain>
    </source>
</reference>
<comment type="caution">
    <text evidence="1">The sequence shown here is derived from an EMBL/GenBank/DDBJ whole genome shotgun (WGS) entry which is preliminary data.</text>
</comment>
<evidence type="ECO:0000313" key="2">
    <source>
        <dbReference type="Proteomes" id="UP001212841"/>
    </source>
</evidence>
<evidence type="ECO:0000313" key="1">
    <source>
        <dbReference type="EMBL" id="KAJ3046547.1"/>
    </source>
</evidence>
<dbReference type="Gene3D" id="1.25.40.20">
    <property type="entry name" value="Ankyrin repeat-containing domain"/>
    <property type="match status" value="1"/>
</dbReference>
<dbReference type="InterPro" id="IPR036770">
    <property type="entry name" value="Ankyrin_rpt-contain_sf"/>
</dbReference>
<accession>A0AAD5S833</accession>
<evidence type="ECO:0008006" key="3">
    <source>
        <dbReference type="Google" id="ProtNLM"/>
    </source>
</evidence>
<dbReference type="EMBL" id="JADGJD010001144">
    <property type="protein sequence ID" value="KAJ3046547.1"/>
    <property type="molecule type" value="Genomic_DNA"/>
</dbReference>
<name>A0AAD5S833_9FUNG</name>
<sequence>MAVKAGEIDIAKLALQSGANPHFRFDEPFADAVASGHLDIADVIAEACGGGNGLDWPKLIQLQMLAAVKNSLPAIEYLVNLGPSDQWMTKTIKIAACVGNKAVFKQLMNNVKIWPSKQSLTSAVTNAAGSGDVEMVEALLRFGEGDFPQTWITRAMAAAVKGGHLGITEMLWKGARAAGFNDNGFEDGPIPGQFVEHDNAAYYNGHYQASKPWEQKGRK</sequence>
<proteinExistence type="predicted"/>